<dbReference type="Proteomes" id="UP000887577">
    <property type="component" value="Unplaced"/>
</dbReference>
<dbReference type="InterPro" id="IPR000210">
    <property type="entry name" value="BTB/POZ_dom"/>
</dbReference>
<dbReference type="PROSITE" id="PS50097">
    <property type="entry name" value="BTB"/>
    <property type="match status" value="1"/>
</dbReference>
<evidence type="ECO:0000313" key="3">
    <source>
        <dbReference type="WBParaSite" id="PSU_v2.g8710.t1"/>
    </source>
</evidence>
<sequence>MPEIKWFLRCCVGDKSSILRRISFYITIKSEVAVDYRLEFTSIYQKDKCSFNSCCNGIERIELNVLNPEIIFKTYSFIKHKKVFVKVCGNFSYKTQPSSISLKNIVGEWGLHLMEKMTHDFDLINENRIITTSKLLLAAESDVFERMFHGNFTEAKENKATIQGYKTVTIQTAVDYCHGKNIFEFLENQENAIELLYFTNQYDFKTLKPKLEKHFATKLSKENIELFLSISDKANALELREACIDFLEIWSN</sequence>
<dbReference type="Pfam" id="PF00651">
    <property type="entry name" value="BTB"/>
    <property type="match status" value="1"/>
</dbReference>
<protein>
    <submittedName>
        <fullName evidence="3">BTB domain-containing protein</fullName>
    </submittedName>
</protein>
<organism evidence="2 3">
    <name type="scientific">Panagrolaimus superbus</name>
    <dbReference type="NCBI Taxonomy" id="310955"/>
    <lineage>
        <taxon>Eukaryota</taxon>
        <taxon>Metazoa</taxon>
        <taxon>Ecdysozoa</taxon>
        <taxon>Nematoda</taxon>
        <taxon>Chromadorea</taxon>
        <taxon>Rhabditida</taxon>
        <taxon>Tylenchina</taxon>
        <taxon>Panagrolaimomorpha</taxon>
        <taxon>Panagrolaimoidea</taxon>
        <taxon>Panagrolaimidae</taxon>
        <taxon>Panagrolaimus</taxon>
    </lineage>
</organism>
<dbReference type="InterPro" id="IPR011333">
    <property type="entry name" value="SKP1/BTB/POZ_sf"/>
</dbReference>
<evidence type="ECO:0000313" key="2">
    <source>
        <dbReference type="Proteomes" id="UP000887577"/>
    </source>
</evidence>
<dbReference type="SMART" id="SM00225">
    <property type="entry name" value="BTB"/>
    <property type="match status" value="1"/>
</dbReference>
<dbReference type="SUPFAM" id="SSF54695">
    <property type="entry name" value="POZ domain"/>
    <property type="match status" value="1"/>
</dbReference>
<dbReference type="AlphaFoldDB" id="A0A914ZEK3"/>
<evidence type="ECO:0000259" key="1">
    <source>
        <dbReference type="PROSITE" id="PS50097"/>
    </source>
</evidence>
<reference evidence="3" key="1">
    <citation type="submission" date="2022-11" db="UniProtKB">
        <authorList>
            <consortium name="WormBaseParasite"/>
        </authorList>
    </citation>
    <scope>IDENTIFICATION</scope>
</reference>
<feature type="domain" description="BTB" evidence="1">
    <location>
        <begin position="119"/>
        <end position="195"/>
    </location>
</feature>
<name>A0A914ZEK3_9BILA</name>
<dbReference type="Gene3D" id="3.30.710.10">
    <property type="entry name" value="Potassium Channel Kv1.1, Chain A"/>
    <property type="match status" value="1"/>
</dbReference>
<accession>A0A914ZEK3</accession>
<proteinExistence type="predicted"/>
<keyword evidence="2" id="KW-1185">Reference proteome</keyword>
<dbReference type="WBParaSite" id="PSU_v2.g8710.t1">
    <property type="protein sequence ID" value="PSU_v2.g8710.t1"/>
    <property type="gene ID" value="PSU_v2.g8710"/>
</dbReference>